<feature type="signal peptide" evidence="2">
    <location>
        <begin position="1"/>
        <end position="16"/>
    </location>
</feature>
<feature type="region of interest" description="Disordered" evidence="1">
    <location>
        <begin position="22"/>
        <end position="139"/>
    </location>
</feature>
<organism evidence="3 4">
    <name type="scientific">Podospora aff. communis PSN243</name>
    <dbReference type="NCBI Taxonomy" id="3040156"/>
    <lineage>
        <taxon>Eukaryota</taxon>
        <taxon>Fungi</taxon>
        <taxon>Dikarya</taxon>
        <taxon>Ascomycota</taxon>
        <taxon>Pezizomycotina</taxon>
        <taxon>Sordariomycetes</taxon>
        <taxon>Sordariomycetidae</taxon>
        <taxon>Sordariales</taxon>
        <taxon>Podosporaceae</taxon>
        <taxon>Podospora</taxon>
    </lineage>
</organism>
<reference evidence="3" key="1">
    <citation type="journal article" date="2023" name="Mol. Phylogenet. Evol.">
        <title>Genome-scale phylogeny and comparative genomics of the fungal order Sordariales.</title>
        <authorList>
            <person name="Hensen N."/>
            <person name="Bonometti L."/>
            <person name="Westerberg I."/>
            <person name="Brannstrom I.O."/>
            <person name="Guillou S."/>
            <person name="Cros-Aarteil S."/>
            <person name="Calhoun S."/>
            <person name="Haridas S."/>
            <person name="Kuo A."/>
            <person name="Mondo S."/>
            <person name="Pangilinan J."/>
            <person name="Riley R."/>
            <person name="LaButti K."/>
            <person name="Andreopoulos B."/>
            <person name="Lipzen A."/>
            <person name="Chen C."/>
            <person name="Yan M."/>
            <person name="Daum C."/>
            <person name="Ng V."/>
            <person name="Clum A."/>
            <person name="Steindorff A."/>
            <person name="Ohm R.A."/>
            <person name="Martin F."/>
            <person name="Silar P."/>
            <person name="Natvig D.O."/>
            <person name="Lalanne C."/>
            <person name="Gautier V."/>
            <person name="Ament-Velasquez S.L."/>
            <person name="Kruys A."/>
            <person name="Hutchinson M.I."/>
            <person name="Powell A.J."/>
            <person name="Barry K."/>
            <person name="Miller A.N."/>
            <person name="Grigoriev I.V."/>
            <person name="Debuchy R."/>
            <person name="Gladieux P."/>
            <person name="Hiltunen Thoren M."/>
            <person name="Johannesson H."/>
        </authorList>
    </citation>
    <scope>NUCLEOTIDE SEQUENCE</scope>
    <source>
        <strain evidence="3">PSN243</strain>
    </source>
</reference>
<gene>
    <name evidence="3" type="ORF">QBC34DRAFT_390948</name>
</gene>
<feature type="compositionally biased region" description="Low complexity" evidence="1">
    <location>
        <begin position="86"/>
        <end position="111"/>
    </location>
</feature>
<keyword evidence="2" id="KW-0732">Signal</keyword>
<proteinExistence type="predicted"/>
<accession>A0AAV9H739</accession>
<name>A0AAV9H739_9PEZI</name>
<feature type="chain" id="PRO_5043676052" evidence="2">
    <location>
        <begin position="17"/>
        <end position="139"/>
    </location>
</feature>
<feature type="compositionally biased region" description="Pro residues" evidence="1">
    <location>
        <begin position="112"/>
        <end position="124"/>
    </location>
</feature>
<protein>
    <submittedName>
        <fullName evidence="3">Uncharacterized protein</fullName>
    </submittedName>
</protein>
<dbReference type="AlphaFoldDB" id="A0AAV9H739"/>
<evidence type="ECO:0000256" key="2">
    <source>
        <dbReference type="SAM" id="SignalP"/>
    </source>
</evidence>
<comment type="caution">
    <text evidence="3">The sequence shown here is derived from an EMBL/GenBank/DDBJ whole genome shotgun (WGS) entry which is preliminary data.</text>
</comment>
<keyword evidence="4" id="KW-1185">Reference proteome</keyword>
<evidence type="ECO:0000313" key="3">
    <source>
        <dbReference type="EMBL" id="KAK4454851.1"/>
    </source>
</evidence>
<evidence type="ECO:0000313" key="4">
    <source>
        <dbReference type="Proteomes" id="UP001321760"/>
    </source>
</evidence>
<sequence length="139" mass="14568">MIFLFFLIFSSPSTLHQTIKPLPFNTSNPHQPHPVFNRFPQSNQPLLAELQLQATTSKNPTQNTSSASPLQKPTPPAPQHDKLHIPASSNSAPPSSPSSRPSSPQSSASPSSPRPPAPAAPPRDAPSTTCLASSPPAGG</sequence>
<dbReference type="EMBL" id="MU865915">
    <property type="protein sequence ID" value="KAK4454851.1"/>
    <property type="molecule type" value="Genomic_DNA"/>
</dbReference>
<evidence type="ECO:0000256" key="1">
    <source>
        <dbReference type="SAM" id="MobiDB-lite"/>
    </source>
</evidence>
<feature type="compositionally biased region" description="Polar residues" evidence="1">
    <location>
        <begin position="52"/>
        <end position="71"/>
    </location>
</feature>
<reference evidence="3" key="2">
    <citation type="submission" date="2023-05" db="EMBL/GenBank/DDBJ databases">
        <authorList>
            <consortium name="Lawrence Berkeley National Laboratory"/>
            <person name="Steindorff A."/>
            <person name="Hensen N."/>
            <person name="Bonometti L."/>
            <person name="Westerberg I."/>
            <person name="Brannstrom I.O."/>
            <person name="Guillou S."/>
            <person name="Cros-Aarteil S."/>
            <person name="Calhoun S."/>
            <person name="Haridas S."/>
            <person name="Kuo A."/>
            <person name="Mondo S."/>
            <person name="Pangilinan J."/>
            <person name="Riley R."/>
            <person name="Labutti K."/>
            <person name="Andreopoulos B."/>
            <person name="Lipzen A."/>
            <person name="Chen C."/>
            <person name="Yanf M."/>
            <person name="Daum C."/>
            <person name="Ng V."/>
            <person name="Clum A."/>
            <person name="Ohm R."/>
            <person name="Martin F."/>
            <person name="Silar P."/>
            <person name="Natvig D."/>
            <person name="Lalanne C."/>
            <person name="Gautier V."/>
            <person name="Ament-Velasquez S.L."/>
            <person name="Kruys A."/>
            <person name="Hutchinson M.I."/>
            <person name="Powell A.J."/>
            <person name="Barry K."/>
            <person name="Miller A.N."/>
            <person name="Grigoriev I.V."/>
            <person name="Debuchy R."/>
            <person name="Gladieux P."/>
            <person name="Thoren M.H."/>
            <person name="Johannesson H."/>
        </authorList>
    </citation>
    <scope>NUCLEOTIDE SEQUENCE</scope>
    <source>
        <strain evidence="3">PSN243</strain>
    </source>
</reference>
<dbReference type="Proteomes" id="UP001321760">
    <property type="component" value="Unassembled WGS sequence"/>
</dbReference>